<dbReference type="EC" id="3.5.1.18" evidence="5"/>
<dbReference type="InterPro" id="IPR001261">
    <property type="entry name" value="ArgE/DapE_CS"/>
</dbReference>
<comment type="cofactor">
    <cofactor evidence="2">
        <name>Zn(2+)</name>
        <dbReference type="ChEBI" id="CHEBI:29105"/>
    </cofactor>
</comment>
<dbReference type="GO" id="GO:0046872">
    <property type="term" value="F:metal ion binding"/>
    <property type="evidence" value="ECO:0007669"/>
    <property type="project" value="UniProtKB-KW"/>
</dbReference>
<dbReference type="InterPro" id="IPR010182">
    <property type="entry name" value="ArgE/DapE"/>
</dbReference>
<evidence type="ECO:0000313" key="16">
    <source>
        <dbReference type="EMBL" id="KRM67657.1"/>
    </source>
</evidence>
<keyword evidence="12" id="KW-0457">Lysine biosynthesis</keyword>
<evidence type="ECO:0000256" key="3">
    <source>
        <dbReference type="ARBA" id="ARBA00005130"/>
    </source>
</evidence>
<dbReference type="GO" id="GO:0019877">
    <property type="term" value="P:diaminopimelate biosynthetic process"/>
    <property type="evidence" value="ECO:0007669"/>
    <property type="project" value="UniProtKB-KW"/>
</dbReference>
<comment type="caution">
    <text evidence="16">The sequence shown here is derived from an EMBL/GenBank/DDBJ whole genome shotgun (WGS) entry which is preliminary data.</text>
</comment>
<comment type="cofactor">
    <cofactor evidence="1">
        <name>Co(2+)</name>
        <dbReference type="ChEBI" id="CHEBI:48828"/>
    </cofactor>
</comment>
<dbReference type="InterPro" id="IPR011650">
    <property type="entry name" value="Peptidase_M20_dimer"/>
</dbReference>
<dbReference type="SUPFAM" id="SSF55031">
    <property type="entry name" value="Bacterial exopeptidase dimerisation domain"/>
    <property type="match status" value="1"/>
</dbReference>
<dbReference type="Proteomes" id="UP000052012">
    <property type="component" value="Unassembled WGS sequence"/>
</dbReference>
<keyword evidence="13" id="KW-0170">Cobalt</keyword>
<evidence type="ECO:0000256" key="13">
    <source>
        <dbReference type="ARBA" id="ARBA00023285"/>
    </source>
</evidence>
<dbReference type="SUPFAM" id="SSF53187">
    <property type="entry name" value="Zn-dependent exopeptidases"/>
    <property type="match status" value="1"/>
</dbReference>
<keyword evidence="10" id="KW-0862">Zinc</keyword>
<evidence type="ECO:0000256" key="7">
    <source>
        <dbReference type="ARBA" id="ARBA00022605"/>
    </source>
</evidence>
<dbReference type="Pfam" id="PF07687">
    <property type="entry name" value="M20_dimer"/>
    <property type="match status" value="1"/>
</dbReference>
<dbReference type="Gene3D" id="3.30.70.360">
    <property type="match status" value="1"/>
</dbReference>
<dbReference type="GO" id="GO:0009089">
    <property type="term" value="P:lysine biosynthetic process via diaminopimelate"/>
    <property type="evidence" value="ECO:0007669"/>
    <property type="project" value="UniProtKB-UniPathway"/>
</dbReference>
<evidence type="ECO:0000256" key="4">
    <source>
        <dbReference type="ARBA" id="ARBA00006247"/>
    </source>
</evidence>
<evidence type="ECO:0000256" key="12">
    <source>
        <dbReference type="ARBA" id="ARBA00023154"/>
    </source>
</evidence>
<dbReference type="OrthoDB" id="9792335at2"/>
<organism evidence="16 17">
    <name type="scientific">Apilactobacillus ozensis DSM 23829 = JCM 17196</name>
    <dbReference type="NCBI Taxonomy" id="1423781"/>
    <lineage>
        <taxon>Bacteria</taxon>
        <taxon>Bacillati</taxon>
        <taxon>Bacillota</taxon>
        <taxon>Bacilli</taxon>
        <taxon>Lactobacillales</taxon>
        <taxon>Lactobacillaceae</taxon>
        <taxon>Apilactobacillus</taxon>
    </lineage>
</organism>
<dbReference type="Pfam" id="PF01546">
    <property type="entry name" value="Peptidase_M20"/>
    <property type="match status" value="1"/>
</dbReference>
<dbReference type="STRING" id="1423781.FD06_GL000809"/>
<dbReference type="GO" id="GO:0009014">
    <property type="term" value="F:succinyl-diaminopimelate desuccinylase activity"/>
    <property type="evidence" value="ECO:0007669"/>
    <property type="project" value="UniProtKB-EC"/>
</dbReference>
<evidence type="ECO:0000256" key="14">
    <source>
        <dbReference type="ARBA" id="ARBA00051301"/>
    </source>
</evidence>
<evidence type="ECO:0000256" key="1">
    <source>
        <dbReference type="ARBA" id="ARBA00001941"/>
    </source>
</evidence>
<evidence type="ECO:0000256" key="10">
    <source>
        <dbReference type="ARBA" id="ARBA00022833"/>
    </source>
</evidence>
<evidence type="ECO:0000256" key="6">
    <source>
        <dbReference type="ARBA" id="ARBA00016853"/>
    </source>
</evidence>
<comment type="catalytic activity">
    <reaction evidence="14">
        <text>N-succinyl-(2S,6S)-2,6-diaminopimelate + H2O = (2S,6S)-2,6-diaminopimelate + succinate</text>
        <dbReference type="Rhea" id="RHEA:22608"/>
        <dbReference type="ChEBI" id="CHEBI:15377"/>
        <dbReference type="ChEBI" id="CHEBI:30031"/>
        <dbReference type="ChEBI" id="CHEBI:57609"/>
        <dbReference type="ChEBI" id="CHEBI:58087"/>
        <dbReference type="EC" id="3.5.1.18"/>
    </reaction>
</comment>
<keyword evidence="8" id="KW-0479">Metal-binding</keyword>
<dbReference type="CDD" id="cd08659">
    <property type="entry name" value="M20_ArgE_DapE-like"/>
    <property type="match status" value="1"/>
</dbReference>
<dbReference type="InterPro" id="IPR036264">
    <property type="entry name" value="Bact_exopeptidase_dim_dom"/>
</dbReference>
<sequence>MDRNNRLKILKQLVNIKTVASNEGEVAKYLSKLFNQYGVKNKLIPQFDGRDNLVAQIGHHKGPKLAFAGHEDTVHEGNLNKWEFNPFEATIKDNRLYGRGVTDMKAGLAAMVVALIELHTENQTLHGTLRFLATISEELTQGGANHLAKLGYVDDLDAVILGEPTGLGIEQNNQHYLVNAHKGALIYTVESFGKAAHSSTPEKGIDAIENLINYRNTEKQLFKGFTERDKELGSTIYTPDIFRGGQQVNSIPDYAYQQVMVRTIPQLSNEKIIDKIKNLVNKLNHSGHQNNFKLKVNFSGNPVKTDKNSEIIKVSRETFNKVTGENLPIKSLSMGTDASQFTNRNSKLSAIVFGPGNNTAHQTNEYIDLPSYFNFIEVYKKIAIKYLS</sequence>
<dbReference type="PATRIC" id="fig|1423781.4.peg.838"/>
<dbReference type="NCBIfam" id="TIGR01910">
    <property type="entry name" value="DapE-ArgE"/>
    <property type="match status" value="1"/>
</dbReference>
<keyword evidence="17" id="KW-1185">Reference proteome</keyword>
<evidence type="ECO:0000256" key="2">
    <source>
        <dbReference type="ARBA" id="ARBA00001947"/>
    </source>
</evidence>
<dbReference type="UniPathway" id="UPA00034">
    <property type="reaction ID" value="UER00021"/>
</dbReference>
<dbReference type="PROSITE" id="PS00758">
    <property type="entry name" value="ARGE_DAPE_CPG2_1"/>
    <property type="match status" value="1"/>
</dbReference>
<dbReference type="PANTHER" id="PTHR43808">
    <property type="entry name" value="ACETYLORNITHINE DEACETYLASE"/>
    <property type="match status" value="1"/>
</dbReference>
<comment type="pathway">
    <text evidence="3">Amino-acid biosynthesis; L-lysine biosynthesis via DAP pathway; LL-2,6-diaminopimelate from (S)-tetrahydrodipicolinate (succinylase route): step 3/3.</text>
</comment>
<evidence type="ECO:0000259" key="15">
    <source>
        <dbReference type="Pfam" id="PF07687"/>
    </source>
</evidence>
<gene>
    <name evidence="16" type="ORF">FD06_GL000809</name>
</gene>
<keyword evidence="9" id="KW-0378">Hydrolase</keyword>
<name>A0A0R2AUQ3_9LACO</name>
<dbReference type="RefSeq" id="WP_056967143.1">
    <property type="nucleotide sequence ID" value="NZ_AYYQ01000036.1"/>
</dbReference>
<feature type="domain" description="Peptidase M20 dimerisation" evidence="15">
    <location>
        <begin position="179"/>
        <end position="286"/>
    </location>
</feature>
<dbReference type="InterPro" id="IPR002933">
    <property type="entry name" value="Peptidase_M20"/>
</dbReference>
<proteinExistence type="inferred from homology"/>
<dbReference type="EMBL" id="AYYQ01000036">
    <property type="protein sequence ID" value="KRM67657.1"/>
    <property type="molecule type" value="Genomic_DNA"/>
</dbReference>
<evidence type="ECO:0000313" key="17">
    <source>
        <dbReference type="Proteomes" id="UP000052012"/>
    </source>
</evidence>
<dbReference type="NCBIfam" id="NF006365">
    <property type="entry name" value="PRK08588.1"/>
    <property type="match status" value="1"/>
</dbReference>
<dbReference type="PANTHER" id="PTHR43808:SF8">
    <property type="entry name" value="PEPTIDASE M20 DIMERISATION DOMAIN-CONTAINING PROTEIN"/>
    <property type="match status" value="1"/>
</dbReference>
<evidence type="ECO:0000256" key="8">
    <source>
        <dbReference type="ARBA" id="ARBA00022723"/>
    </source>
</evidence>
<keyword evidence="11" id="KW-0220">Diaminopimelate biosynthesis</keyword>
<dbReference type="Gene3D" id="3.40.630.10">
    <property type="entry name" value="Zn peptidases"/>
    <property type="match status" value="2"/>
</dbReference>
<evidence type="ECO:0000256" key="9">
    <source>
        <dbReference type="ARBA" id="ARBA00022801"/>
    </source>
</evidence>
<comment type="similarity">
    <text evidence="4">Belongs to the peptidase M20A family.</text>
</comment>
<reference evidence="16 17" key="1">
    <citation type="journal article" date="2015" name="Genome Announc.">
        <title>Expanding the biotechnology potential of lactobacilli through comparative genomics of 213 strains and associated genera.</title>
        <authorList>
            <person name="Sun Z."/>
            <person name="Harris H.M."/>
            <person name="McCann A."/>
            <person name="Guo C."/>
            <person name="Argimon S."/>
            <person name="Zhang W."/>
            <person name="Yang X."/>
            <person name="Jeffery I.B."/>
            <person name="Cooney J.C."/>
            <person name="Kagawa T.F."/>
            <person name="Liu W."/>
            <person name="Song Y."/>
            <person name="Salvetti E."/>
            <person name="Wrobel A."/>
            <person name="Rasinkangas P."/>
            <person name="Parkhill J."/>
            <person name="Rea M.C."/>
            <person name="O'Sullivan O."/>
            <person name="Ritari J."/>
            <person name="Douillard F.P."/>
            <person name="Paul Ross R."/>
            <person name="Yang R."/>
            <person name="Briner A.E."/>
            <person name="Felis G.E."/>
            <person name="de Vos W.M."/>
            <person name="Barrangou R."/>
            <person name="Klaenhammer T.R."/>
            <person name="Caufield P.W."/>
            <person name="Cui Y."/>
            <person name="Zhang H."/>
            <person name="O'Toole P.W."/>
        </authorList>
    </citation>
    <scope>NUCLEOTIDE SEQUENCE [LARGE SCALE GENOMIC DNA]</scope>
    <source>
        <strain evidence="16 17">DSM 23829</strain>
    </source>
</reference>
<keyword evidence="7" id="KW-0028">Amino-acid biosynthesis</keyword>
<evidence type="ECO:0000256" key="11">
    <source>
        <dbReference type="ARBA" id="ARBA00022915"/>
    </source>
</evidence>
<evidence type="ECO:0000256" key="5">
    <source>
        <dbReference type="ARBA" id="ARBA00011921"/>
    </source>
</evidence>
<dbReference type="InterPro" id="IPR050072">
    <property type="entry name" value="Peptidase_M20A"/>
</dbReference>
<accession>A0A0R2AUQ3</accession>
<protein>
    <recommendedName>
        <fullName evidence="6">Probable succinyl-diaminopimelate desuccinylase</fullName>
        <ecNumber evidence="5">3.5.1.18</ecNumber>
    </recommendedName>
</protein>
<dbReference type="AlphaFoldDB" id="A0A0R2AUQ3"/>